<feature type="compositionally biased region" description="Polar residues" evidence="1">
    <location>
        <begin position="30"/>
        <end position="44"/>
    </location>
</feature>
<feature type="compositionally biased region" description="Low complexity" evidence="1">
    <location>
        <begin position="97"/>
        <end position="109"/>
    </location>
</feature>
<gene>
    <name evidence="2" type="ORF">GSB_151548</name>
</gene>
<dbReference type="VEuPathDB" id="GiardiaDB:DHA2_151341"/>
<proteinExistence type="predicted"/>
<feature type="compositionally biased region" description="Low complexity" evidence="1">
    <location>
        <begin position="122"/>
        <end position="144"/>
    </location>
</feature>
<feature type="region of interest" description="Disordered" evidence="1">
    <location>
        <begin position="82"/>
        <end position="170"/>
    </location>
</feature>
<dbReference type="OrthoDB" id="10262618at2759"/>
<accession>V6TZH8</accession>
<organism evidence="2 3">
    <name type="scientific">Giardia intestinalis</name>
    <name type="common">Giardia lamblia</name>
    <dbReference type="NCBI Taxonomy" id="5741"/>
    <lineage>
        <taxon>Eukaryota</taxon>
        <taxon>Metamonada</taxon>
        <taxon>Diplomonadida</taxon>
        <taxon>Hexamitidae</taxon>
        <taxon>Giardiinae</taxon>
        <taxon>Giardia</taxon>
    </lineage>
</organism>
<feature type="compositionally biased region" description="Basic and acidic residues" evidence="1">
    <location>
        <begin position="237"/>
        <end position="254"/>
    </location>
</feature>
<feature type="region of interest" description="Disordered" evidence="1">
    <location>
        <begin position="1"/>
        <end position="51"/>
    </location>
</feature>
<reference evidence="3" key="1">
    <citation type="submission" date="2012-02" db="EMBL/GenBank/DDBJ databases">
        <title>Genome sequencing of Giardia lamblia Genotypes A2 and B isolates (DH and GS) and comparative analysis with the genomes of Genotypes A1 and E (WB and Pig).</title>
        <authorList>
            <person name="Adam R."/>
            <person name="Dahlstrom E."/>
            <person name="Martens C."/>
            <person name="Bruno D."/>
            <person name="Barbian K."/>
            <person name="Porcella S.F."/>
            <person name="Nash T."/>
        </authorList>
    </citation>
    <scope>NUCLEOTIDE SEQUENCE</scope>
    <source>
        <strain evidence="3">GS</strain>
    </source>
</reference>
<dbReference type="VEuPathDB" id="GiardiaDB:QR46_1081"/>
<feature type="compositionally biased region" description="Basic and acidic residues" evidence="1">
    <location>
        <begin position="82"/>
        <end position="93"/>
    </location>
</feature>
<protein>
    <submittedName>
        <fullName evidence="2">Uncharacterized protein</fullName>
    </submittedName>
</protein>
<feature type="region of interest" description="Disordered" evidence="1">
    <location>
        <begin position="231"/>
        <end position="254"/>
    </location>
</feature>
<comment type="caution">
    <text evidence="2">The sequence shown here is derived from an EMBL/GenBank/DDBJ whole genome shotgun (WGS) entry which is preliminary data.</text>
</comment>
<reference evidence="2 3" key="2">
    <citation type="journal article" date="2013" name="Genome Biol. Evol.">
        <title>Genome sequencing of Giardia lamblia genotypes A2 and B isolates (DH and GS) and comparative analysis with the genomes of genotypes A1 and E (WB and Pig).</title>
        <authorList>
            <person name="Adam R.D."/>
            <person name="Dahlstrom E.W."/>
            <person name="Martens C.A."/>
            <person name="Bruno D.P."/>
            <person name="Barbian K.D."/>
            <person name="Ricklefs S.M."/>
            <person name="Hernandez M.M."/>
            <person name="Narla N.P."/>
            <person name="Patel R.B."/>
            <person name="Porcella S.F."/>
            <person name="Nash T.E."/>
        </authorList>
    </citation>
    <scope>NUCLEOTIDE SEQUENCE [LARGE SCALE GENOMIC DNA]</scope>
    <source>
        <strain evidence="2 3">GS</strain>
    </source>
</reference>
<evidence type="ECO:0000313" key="2">
    <source>
        <dbReference type="EMBL" id="ESU44338.1"/>
    </source>
</evidence>
<dbReference type="EMBL" id="AHHH01000024">
    <property type="protein sequence ID" value="ESU44338.1"/>
    <property type="molecule type" value="Genomic_DNA"/>
</dbReference>
<sequence length="254" mass="28164">MGIKIFSMQNGAQKRPERSVSRKTIEKEQQQTPQNNTSRKQSIASVVKDRASERARAHILSILKEAIHKMELENKSQLVKSIGDDHGSEKETVELVSTSARKASTRSRTVQPSHKKPRRQQSRCSSRISTQASVSTSTTLTASALKTPRPRAKSAECRSTSSQRSKKLESSIASLQAENTALENQLRKLGEQLIIERQERVDLESRLAAIERSAGINPKLTLISTIESCAEVPRNSPSEDKTVARDALEEGQHT</sequence>
<dbReference type="VEuPathDB" id="GiardiaDB:GL50803_003141"/>
<dbReference type="VEuPathDB" id="GiardiaDB:GL50581_2117"/>
<name>V6TZH8_GIAIN</name>
<dbReference type="AlphaFoldDB" id="V6TZH8"/>
<evidence type="ECO:0000256" key="1">
    <source>
        <dbReference type="SAM" id="MobiDB-lite"/>
    </source>
</evidence>
<dbReference type="Proteomes" id="UP000018040">
    <property type="component" value="Unassembled WGS sequence"/>
</dbReference>
<feature type="compositionally biased region" description="Basic and acidic residues" evidence="1">
    <location>
        <begin position="14"/>
        <end position="29"/>
    </location>
</feature>
<evidence type="ECO:0000313" key="3">
    <source>
        <dbReference type="Proteomes" id="UP000018040"/>
    </source>
</evidence>